<dbReference type="GO" id="GO:0004518">
    <property type="term" value="F:nuclease activity"/>
    <property type="evidence" value="ECO:0007669"/>
    <property type="project" value="UniProtKB-KW"/>
</dbReference>
<gene>
    <name evidence="4" type="ORF">ACHAWO_001047</name>
</gene>
<comment type="caution">
    <text evidence="4">The sequence shown here is derived from an EMBL/GenBank/DDBJ whole genome shotgun (WGS) entry which is preliminary data.</text>
</comment>
<keyword evidence="5" id="KW-1185">Reference proteome</keyword>
<reference evidence="4 5" key="1">
    <citation type="submission" date="2024-10" db="EMBL/GenBank/DDBJ databases">
        <title>Updated reference genomes for cyclostephanoid diatoms.</title>
        <authorList>
            <person name="Roberts W.R."/>
            <person name="Alverson A.J."/>
        </authorList>
    </citation>
    <scope>NUCLEOTIDE SEQUENCE [LARGE SCALE GENOMIC DNA]</scope>
    <source>
        <strain evidence="4 5">AJA010-31</strain>
    </source>
</reference>
<feature type="region of interest" description="Disordered" evidence="3">
    <location>
        <begin position="287"/>
        <end position="311"/>
    </location>
</feature>
<protein>
    <submittedName>
        <fullName evidence="4">Uncharacterized protein</fullName>
    </submittedName>
</protein>
<dbReference type="PANTHER" id="PTHR33607">
    <property type="entry name" value="ENDONUCLEASE-1"/>
    <property type="match status" value="1"/>
</dbReference>
<dbReference type="InterPro" id="IPR044925">
    <property type="entry name" value="His-Me_finger_sf"/>
</dbReference>
<name>A0ABD3PNN4_9STRA</name>
<keyword evidence="2" id="KW-0378">Hydrolase</keyword>
<sequence>MHTLIKNTHRNSIPYTSSTQPDVWTALLSLDSNTNNNDNNNNDNSSIHLIYSNIYTTSPPDDGSCTSWNREHLWPRSRGISDTGFDSTDLHALRPSDCVVNSVRGNLYFGSCGTGTPNYNDDDYNNDDGDSNKNKCYSPAHTNAANDTTRDSYTFLPPQEKRGDIARAILYMDLRYDGSEVNTLELIVSDCPDSIPNKAGMGYLSQLLQWHAEDIVDEEEMERNDSVCRDWQGNRNPFVDFPDLVEVYFGKPFDGYDCRNGTAASALESTEDTTASTLESMESTYFPTVQNTPRPMNQPTDTPVKRPTKQPTDTLLNGLLITGVIDGPLTGGLPKAIELYAVSDVDLSLYGVGFANNGKGSPGLEFRFPSGASAAAGSHITISYEESQFTAFFGVSPDYVTGYASINGNDAIELYMNDSVVDVYGDANVDGTGTVWDYMDGWAYRMNGSIASTVFDSEGVC</sequence>
<dbReference type="EMBL" id="JALLPJ020000515">
    <property type="protein sequence ID" value="KAL3789699.1"/>
    <property type="molecule type" value="Genomic_DNA"/>
</dbReference>
<feature type="compositionally biased region" description="Polar residues" evidence="3">
    <location>
        <begin position="287"/>
        <end position="301"/>
    </location>
</feature>
<dbReference type="SUPFAM" id="SSF54060">
    <property type="entry name" value="His-Me finger endonucleases"/>
    <property type="match status" value="1"/>
</dbReference>
<dbReference type="GO" id="GO:0016787">
    <property type="term" value="F:hydrolase activity"/>
    <property type="evidence" value="ECO:0007669"/>
    <property type="project" value="UniProtKB-KW"/>
</dbReference>
<dbReference type="InterPro" id="IPR007346">
    <property type="entry name" value="Endonuclease-I"/>
</dbReference>
<evidence type="ECO:0000313" key="4">
    <source>
        <dbReference type="EMBL" id="KAL3789699.1"/>
    </source>
</evidence>
<accession>A0ABD3PNN4</accession>
<evidence type="ECO:0000256" key="2">
    <source>
        <dbReference type="ARBA" id="ARBA00022801"/>
    </source>
</evidence>
<organism evidence="4 5">
    <name type="scientific">Cyclotella atomus</name>
    <dbReference type="NCBI Taxonomy" id="382360"/>
    <lineage>
        <taxon>Eukaryota</taxon>
        <taxon>Sar</taxon>
        <taxon>Stramenopiles</taxon>
        <taxon>Ochrophyta</taxon>
        <taxon>Bacillariophyta</taxon>
        <taxon>Coscinodiscophyceae</taxon>
        <taxon>Thalassiosirophycidae</taxon>
        <taxon>Stephanodiscales</taxon>
        <taxon>Stephanodiscaceae</taxon>
        <taxon>Cyclotella</taxon>
    </lineage>
</organism>
<dbReference type="Pfam" id="PF04231">
    <property type="entry name" value="Endonuclease_1"/>
    <property type="match status" value="1"/>
</dbReference>
<dbReference type="AlphaFoldDB" id="A0ABD3PNN4"/>
<dbReference type="Proteomes" id="UP001530400">
    <property type="component" value="Unassembled WGS sequence"/>
</dbReference>
<evidence type="ECO:0000256" key="3">
    <source>
        <dbReference type="SAM" id="MobiDB-lite"/>
    </source>
</evidence>
<dbReference type="PANTHER" id="PTHR33607:SF2">
    <property type="entry name" value="ENDONUCLEASE-1"/>
    <property type="match status" value="1"/>
</dbReference>
<keyword evidence="1" id="KW-0540">Nuclease</keyword>
<evidence type="ECO:0000313" key="5">
    <source>
        <dbReference type="Proteomes" id="UP001530400"/>
    </source>
</evidence>
<evidence type="ECO:0000256" key="1">
    <source>
        <dbReference type="ARBA" id="ARBA00022722"/>
    </source>
</evidence>
<proteinExistence type="predicted"/>